<accession>A0ABQ7GHY5</accession>
<gene>
    <name evidence="2" type="ORF">DUNSADRAFT_9215</name>
</gene>
<organism evidence="2 3">
    <name type="scientific">Dunaliella salina</name>
    <name type="common">Green alga</name>
    <name type="synonym">Protococcus salinus</name>
    <dbReference type="NCBI Taxonomy" id="3046"/>
    <lineage>
        <taxon>Eukaryota</taxon>
        <taxon>Viridiplantae</taxon>
        <taxon>Chlorophyta</taxon>
        <taxon>core chlorophytes</taxon>
        <taxon>Chlorophyceae</taxon>
        <taxon>CS clade</taxon>
        <taxon>Chlamydomonadales</taxon>
        <taxon>Dunaliellaceae</taxon>
        <taxon>Dunaliella</taxon>
    </lineage>
</organism>
<keyword evidence="3" id="KW-1185">Reference proteome</keyword>
<comment type="caution">
    <text evidence="2">The sequence shown here is derived from an EMBL/GenBank/DDBJ whole genome shotgun (WGS) entry which is preliminary data.</text>
</comment>
<keyword evidence="1" id="KW-0812">Transmembrane</keyword>
<feature type="transmembrane region" description="Helical" evidence="1">
    <location>
        <begin position="57"/>
        <end position="80"/>
    </location>
</feature>
<dbReference type="Proteomes" id="UP000815325">
    <property type="component" value="Unassembled WGS sequence"/>
</dbReference>
<reference evidence="2" key="1">
    <citation type="submission" date="2017-08" db="EMBL/GenBank/DDBJ databases">
        <authorList>
            <person name="Polle J.E."/>
            <person name="Barry K."/>
            <person name="Cushman J."/>
            <person name="Schmutz J."/>
            <person name="Tran D."/>
            <person name="Hathwaick L.T."/>
            <person name="Yim W.C."/>
            <person name="Jenkins J."/>
            <person name="Mckie-Krisberg Z.M."/>
            <person name="Prochnik S."/>
            <person name="Lindquist E."/>
            <person name="Dockter R.B."/>
            <person name="Adam C."/>
            <person name="Molina H."/>
            <person name="Bunkerborg J."/>
            <person name="Jin E."/>
            <person name="Buchheim M."/>
            <person name="Magnuson J."/>
        </authorList>
    </citation>
    <scope>NUCLEOTIDE SEQUENCE</scope>
    <source>
        <strain evidence="2">CCAP 19/18</strain>
    </source>
</reference>
<keyword evidence="1" id="KW-1133">Transmembrane helix</keyword>
<keyword evidence="1" id="KW-0472">Membrane</keyword>
<protein>
    <submittedName>
        <fullName evidence="2">Uncharacterized protein</fullName>
    </submittedName>
</protein>
<dbReference type="EMBL" id="MU069769">
    <property type="protein sequence ID" value="KAF5834225.1"/>
    <property type="molecule type" value="Genomic_DNA"/>
</dbReference>
<evidence type="ECO:0000256" key="1">
    <source>
        <dbReference type="SAM" id="Phobius"/>
    </source>
</evidence>
<sequence length="132" mass="14032">MAKTGNSSFPKVLPHSFSVFLLCQVDEDLSVGEPGPGQDGGGPGYITDRTGLSSVHVIIIIVVICVVVGGICLLVTVAIIGKHRRNKRHAQALSLSEAQAREAQAAQLRAEEQARVVQALKLSEEQVGCMQM</sequence>
<proteinExistence type="predicted"/>
<evidence type="ECO:0000313" key="2">
    <source>
        <dbReference type="EMBL" id="KAF5834225.1"/>
    </source>
</evidence>
<evidence type="ECO:0000313" key="3">
    <source>
        <dbReference type="Proteomes" id="UP000815325"/>
    </source>
</evidence>
<name>A0ABQ7GHY5_DUNSA</name>